<name>A0A6A5XS88_9PLEO</name>
<dbReference type="GeneID" id="54279108"/>
<protein>
    <recommendedName>
        <fullName evidence="4">Transmembrane protein</fullName>
    </recommendedName>
</protein>
<dbReference type="RefSeq" id="XP_033384371.1">
    <property type="nucleotide sequence ID" value="XM_033521711.1"/>
</dbReference>
<dbReference type="EMBL" id="ML978069">
    <property type="protein sequence ID" value="KAF2016032.1"/>
    <property type="molecule type" value="Genomic_DNA"/>
</dbReference>
<evidence type="ECO:0008006" key="4">
    <source>
        <dbReference type="Google" id="ProtNLM"/>
    </source>
</evidence>
<gene>
    <name evidence="2" type="ORF">BU24DRAFT_190579</name>
</gene>
<accession>A0A6A5XS88</accession>
<proteinExistence type="predicted"/>
<feature type="transmembrane region" description="Helical" evidence="1">
    <location>
        <begin position="84"/>
        <end position="107"/>
    </location>
</feature>
<sequence length="158" mass="17604">MNMGGGGIEMDMDLVPISSSRSRSEEVVDSGWAQHYHYQPTYYTTIPSTNNPAFPSLLFSSFTLYSYSTLVPLPIILFNPPQSSLSLVILPLVVHSYAVVIVVLCLYRTTLISPSPPYFTRHLQPTRCLSIDIPFSPPPSLCSCLPRLGIFHLCNPRQ</sequence>
<reference evidence="2" key="1">
    <citation type="journal article" date="2020" name="Stud. Mycol.">
        <title>101 Dothideomycetes genomes: a test case for predicting lifestyles and emergence of pathogens.</title>
        <authorList>
            <person name="Haridas S."/>
            <person name="Albert R."/>
            <person name="Binder M."/>
            <person name="Bloem J."/>
            <person name="Labutti K."/>
            <person name="Salamov A."/>
            <person name="Andreopoulos B."/>
            <person name="Baker S."/>
            <person name="Barry K."/>
            <person name="Bills G."/>
            <person name="Bluhm B."/>
            <person name="Cannon C."/>
            <person name="Castanera R."/>
            <person name="Culley D."/>
            <person name="Daum C."/>
            <person name="Ezra D."/>
            <person name="Gonzalez J."/>
            <person name="Henrissat B."/>
            <person name="Kuo A."/>
            <person name="Liang C."/>
            <person name="Lipzen A."/>
            <person name="Lutzoni F."/>
            <person name="Magnuson J."/>
            <person name="Mondo S."/>
            <person name="Nolan M."/>
            <person name="Ohm R."/>
            <person name="Pangilinan J."/>
            <person name="Park H.-J."/>
            <person name="Ramirez L."/>
            <person name="Alfaro M."/>
            <person name="Sun H."/>
            <person name="Tritt A."/>
            <person name="Yoshinaga Y."/>
            <person name="Zwiers L.-H."/>
            <person name="Turgeon B."/>
            <person name="Goodwin S."/>
            <person name="Spatafora J."/>
            <person name="Crous P."/>
            <person name="Grigoriev I."/>
        </authorList>
    </citation>
    <scope>NUCLEOTIDE SEQUENCE</scope>
    <source>
        <strain evidence="2">CBS 175.79</strain>
    </source>
</reference>
<feature type="transmembrane region" description="Helical" evidence="1">
    <location>
        <begin position="57"/>
        <end position="78"/>
    </location>
</feature>
<evidence type="ECO:0000313" key="2">
    <source>
        <dbReference type="EMBL" id="KAF2016032.1"/>
    </source>
</evidence>
<keyword evidence="1" id="KW-0812">Transmembrane</keyword>
<dbReference type="AlphaFoldDB" id="A0A6A5XS88"/>
<evidence type="ECO:0000313" key="3">
    <source>
        <dbReference type="Proteomes" id="UP000799778"/>
    </source>
</evidence>
<keyword evidence="3" id="KW-1185">Reference proteome</keyword>
<dbReference type="Proteomes" id="UP000799778">
    <property type="component" value="Unassembled WGS sequence"/>
</dbReference>
<evidence type="ECO:0000256" key="1">
    <source>
        <dbReference type="SAM" id="Phobius"/>
    </source>
</evidence>
<organism evidence="2 3">
    <name type="scientific">Aaosphaeria arxii CBS 175.79</name>
    <dbReference type="NCBI Taxonomy" id="1450172"/>
    <lineage>
        <taxon>Eukaryota</taxon>
        <taxon>Fungi</taxon>
        <taxon>Dikarya</taxon>
        <taxon>Ascomycota</taxon>
        <taxon>Pezizomycotina</taxon>
        <taxon>Dothideomycetes</taxon>
        <taxon>Pleosporomycetidae</taxon>
        <taxon>Pleosporales</taxon>
        <taxon>Pleosporales incertae sedis</taxon>
        <taxon>Aaosphaeria</taxon>
    </lineage>
</organism>
<keyword evidence="1" id="KW-1133">Transmembrane helix</keyword>
<keyword evidence="1" id="KW-0472">Membrane</keyword>